<name>A0A7I4YFI3_HAECO</name>
<evidence type="ECO:0000313" key="1">
    <source>
        <dbReference type="Proteomes" id="UP000025227"/>
    </source>
</evidence>
<protein>
    <submittedName>
        <fullName evidence="2">40S ribosomal protein S18</fullName>
    </submittedName>
</protein>
<keyword evidence="1" id="KW-1185">Reference proteome</keyword>
<proteinExistence type="predicted"/>
<accession>A0A7I4YFI3</accession>
<sequence length="85" mass="9833">MRQSQWRPPVSAIFVKGLRKRGKAGLGSIRDMDTIRLVMEALSQEQKIVLARAARQGTHHLFLCLRTRVHDFTVQEIYDKLKDSE</sequence>
<dbReference type="AlphaFoldDB" id="A0A7I4YFI3"/>
<evidence type="ECO:0000313" key="2">
    <source>
        <dbReference type="WBParaSite" id="HCON_00093930-00001"/>
    </source>
</evidence>
<organism evidence="1 2">
    <name type="scientific">Haemonchus contortus</name>
    <name type="common">Barber pole worm</name>
    <dbReference type="NCBI Taxonomy" id="6289"/>
    <lineage>
        <taxon>Eukaryota</taxon>
        <taxon>Metazoa</taxon>
        <taxon>Ecdysozoa</taxon>
        <taxon>Nematoda</taxon>
        <taxon>Chromadorea</taxon>
        <taxon>Rhabditida</taxon>
        <taxon>Rhabditina</taxon>
        <taxon>Rhabditomorpha</taxon>
        <taxon>Strongyloidea</taxon>
        <taxon>Trichostrongylidae</taxon>
        <taxon>Haemonchus</taxon>
    </lineage>
</organism>
<dbReference type="WBParaSite" id="HCON_00093930-00001">
    <property type="protein sequence ID" value="HCON_00093930-00001"/>
    <property type="gene ID" value="HCON_00093930"/>
</dbReference>
<dbReference type="Proteomes" id="UP000025227">
    <property type="component" value="Unplaced"/>
</dbReference>
<reference evidence="2" key="1">
    <citation type="submission" date="2020-12" db="UniProtKB">
        <authorList>
            <consortium name="WormBaseParasite"/>
        </authorList>
    </citation>
    <scope>IDENTIFICATION</scope>
    <source>
        <strain evidence="2">MHco3</strain>
    </source>
</reference>